<dbReference type="FunFam" id="3.30.160.60:FF:000130">
    <property type="entry name" value="Spalt-like transcription factor 4"/>
    <property type="match status" value="1"/>
</dbReference>
<dbReference type="Gene3D" id="3.30.160.60">
    <property type="entry name" value="Classic Zinc Finger"/>
    <property type="match status" value="9"/>
</dbReference>
<dbReference type="Pfam" id="PF12874">
    <property type="entry name" value="zf-met"/>
    <property type="match status" value="1"/>
</dbReference>
<feature type="region of interest" description="Disordered" evidence="15">
    <location>
        <begin position="827"/>
        <end position="892"/>
    </location>
</feature>
<keyword evidence="10" id="KW-0539">Nucleus</keyword>
<feature type="domain" description="C2H2-type" evidence="16">
    <location>
        <begin position="508"/>
        <end position="535"/>
    </location>
</feature>
<evidence type="ECO:0000256" key="4">
    <source>
        <dbReference type="ARBA" id="ARBA00022737"/>
    </source>
</evidence>
<evidence type="ECO:0000256" key="6">
    <source>
        <dbReference type="ARBA" id="ARBA00022833"/>
    </source>
</evidence>
<dbReference type="GO" id="GO:0000978">
    <property type="term" value="F:RNA polymerase II cis-regulatory region sequence-specific DNA binding"/>
    <property type="evidence" value="ECO:0007669"/>
    <property type="project" value="TreeGrafter"/>
</dbReference>
<evidence type="ECO:0000256" key="13">
    <source>
        <dbReference type="ARBA" id="ARBA00071947"/>
    </source>
</evidence>
<dbReference type="GO" id="GO:0048731">
    <property type="term" value="P:system development"/>
    <property type="evidence" value="ECO:0007669"/>
    <property type="project" value="UniProtKB-ARBA"/>
</dbReference>
<dbReference type="PANTHER" id="PTHR23233">
    <property type="entry name" value="SAL-LIKE PROTEIN"/>
    <property type="match status" value="1"/>
</dbReference>
<evidence type="ECO:0000256" key="14">
    <source>
        <dbReference type="PROSITE-ProRule" id="PRU00042"/>
    </source>
</evidence>
<keyword evidence="5 14" id="KW-0863">Zinc-finger</keyword>
<feature type="domain" description="C2H2-type" evidence="16">
    <location>
        <begin position="318"/>
        <end position="345"/>
    </location>
</feature>
<dbReference type="GO" id="GO:0000981">
    <property type="term" value="F:DNA-binding transcription factor activity, RNA polymerase II-specific"/>
    <property type="evidence" value="ECO:0007669"/>
    <property type="project" value="TreeGrafter"/>
</dbReference>
<keyword evidence="9" id="KW-0804">Transcription</keyword>
<dbReference type="FunFam" id="3.30.160.60:FF:000291">
    <property type="entry name" value="Spalt-like transcription factor 4"/>
    <property type="match status" value="1"/>
</dbReference>
<organism evidence="17 18">
    <name type="scientific">Orchesella cincta</name>
    <name type="common">Springtail</name>
    <name type="synonym">Podura cincta</name>
    <dbReference type="NCBI Taxonomy" id="48709"/>
    <lineage>
        <taxon>Eukaryota</taxon>
        <taxon>Metazoa</taxon>
        <taxon>Ecdysozoa</taxon>
        <taxon>Arthropoda</taxon>
        <taxon>Hexapoda</taxon>
        <taxon>Collembola</taxon>
        <taxon>Entomobryomorpha</taxon>
        <taxon>Entomobryoidea</taxon>
        <taxon>Orchesellidae</taxon>
        <taxon>Orchesellinae</taxon>
        <taxon>Orchesella</taxon>
    </lineage>
</organism>
<dbReference type="InterPro" id="IPR051565">
    <property type="entry name" value="Sal_C2H2-zinc-finger"/>
</dbReference>
<feature type="compositionally biased region" description="Low complexity" evidence="15">
    <location>
        <begin position="828"/>
        <end position="846"/>
    </location>
</feature>
<keyword evidence="18" id="KW-1185">Reference proteome</keyword>
<dbReference type="Pfam" id="PF00096">
    <property type="entry name" value="zf-C2H2"/>
    <property type="match status" value="5"/>
</dbReference>
<feature type="domain" description="C2H2-type" evidence="16">
    <location>
        <begin position="540"/>
        <end position="563"/>
    </location>
</feature>
<evidence type="ECO:0000256" key="9">
    <source>
        <dbReference type="ARBA" id="ARBA00023163"/>
    </source>
</evidence>
<feature type="domain" description="C2H2-type" evidence="16">
    <location>
        <begin position="656"/>
        <end position="683"/>
    </location>
</feature>
<evidence type="ECO:0000259" key="16">
    <source>
        <dbReference type="PROSITE" id="PS50157"/>
    </source>
</evidence>
<dbReference type="FunFam" id="3.30.160.60:FF:000215">
    <property type="entry name" value="Spalt-like transcription factor 3"/>
    <property type="match status" value="1"/>
</dbReference>
<evidence type="ECO:0000256" key="11">
    <source>
        <dbReference type="ARBA" id="ARBA00038474"/>
    </source>
</evidence>
<comment type="caution">
    <text evidence="17">The sequence shown here is derived from an EMBL/GenBank/DDBJ whole genome shotgun (WGS) entry which is preliminary data.</text>
</comment>
<dbReference type="SMART" id="SM00355">
    <property type="entry name" value="ZnF_C2H2"/>
    <property type="match status" value="8"/>
</dbReference>
<evidence type="ECO:0000256" key="12">
    <source>
        <dbReference type="ARBA" id="ARBA00056983"/>
    </source>
</evidence>
<evidence type="ECO:0000256" key="8">
    <source>
        <dbReference type="ARBA" id="ARBA00023125"/>
    </source>
</evidence>
<dbReference type="OrthoDB" id="8749569at2759"/>
<dbReference type="GO" id="GO:0008270">
    <property type="term" value="F:zinc ion binding"/>
    <property type="evidence" value="ECO:0007669"/>
    <property type="project" value="UniProtKB-KW"/>
</dbReference>
<evidence type="ECO:0000256" key="1">
    <source>
        <dbReference type="ARBA" id="ARBA00004123"/>
    </source>
</evidence>
<keyword evidence="8" id="KW-0238">DNA-binding</keyword>
<feature type="compositionally biased region" description="Basic and acidic residues" evidence="15">
    <location>
        <begin position="92"/>
        <end position="107"/>
    </location>
</feature>
<evidence type="ECO:0000313" key="17">
    <source>
        <dbReference type="EMBL" id="ODM91572.1"/>
    </source>
</evidence>
<feature type="domain" description="C2H2-type" evidence="16">
    <location>
        <begin position="585"/>
        <end position="612"/>
    </location>
</feature>
<dbReference type="AlphaFoldDB" id="A0A1D2MF97"/>
<dbReference type="EMBL" id="LJIJ01001500">
    <property type="protein sequence ID" value="ODM91572.1"/>
    <property type="molecule type" value="Genomic_DNA"/>
</dbReference>
<comment type="subcellular location">
    <subcellularLocation>
        <location evidence="1">Nucleus</location>
    </subcellularLocation>
</comment>
<evidence type="ECO:0000256" key="2">
    <source>
        <dbReference type="ARBA" id="ARBA00022473"/>
    </source>
</evidence>
<dbReference type="InterPro" id="IPR013087">
    <property type="entry name" value="Znf_C2H2_type"/>
</dbReference>
<dbReference type="PANTHER" id="PTHR23233:SF84">
    <property type="entry name" value="FI23031P1"/>
    <property type="match status" value="1"/>
</dbReference>
<reference evidence="17 18" key="1">
    <citation type="journal article" date="2016" name="Genome Biol. Evol.">
        <title>Gene Family Evolution Reflects Adaptation to Soil Environmental Stressors in the Genome of the Collembolan Orchesella cincta.</title>
        <authorList>
            <person name="Faddeeva-Vakhrusheva A."/>
            <person name="Derks M.F."/>
            <person name="Anvar S.Y."/>
            <person name="Agamennone V."/>
            <person name="Suring W."/>
            <person name="Smit S."/>
            <person name="van Straalen N.M."/>
            <person name="Roelofs D."/>
        </authorList>
    </citation>
    <scope>NUCLEOTIDE SEQUENCE [LARGE SCALE GENOMIC DNA]</scope>
    <source>
        <tissue evidence="17">Mixed pool</tissue>
    </source>
</reference>
<comment type="function">
    <text evidence="12">Required for the establishment of the posterior-most head and the anterior-most tail segments of the embryo. Probably function as a transcriptional regulator. Could repress the transcription of the tsh gene.</text>
</comment>
<proteinExistence type="inferred from homology"/>
<feature type="compositionally biased region" description="Basic and acidic residues" evidence="15">
    <location>
        <begin position="864"/>
        <end position="892"/>
    </location>
</feature>
<feature type="compositionally biased region" description="Basic residues" evidence="15">
    <location>
        <begin position="76"/>
        <end position="91"/>
    </location>
</feature>
<comment type="similarity">
    <text evidence="11">Belongs to the sal C2H2-type zinc-finger protein family.</text>
</comment>
<accession>A0A1D2MF97</accession>
<dbReference type="PROSITE" id="PS00028">
    <property type="entry name" value="ZINC_FINGER_C2H2_1"/>
    <property type="match status" value="7"/>
</dbReference>
<name>A0A1D2MF97_ORCCI</name>
<evidence type="ECO:0000256" key="5">
    <source>
        <dbReference type="ARBA" id="ARBA00022771"/>
    </source>
</evidence>
<dbReference type="FunFam" id="3.30.160.60:FF:000025">
    <property type="entry name" value="Spalt-like transcription factor 1"/>
    <property type="match status" value="1"/>
</dbReference>
<feature type="region of interest" description="Disordered" evidence="15">
    <location>
        <begin position="629"/>
        <end position="650"/>
    </location>
</feature>
<dbReference type="InterPro" id="IPR036236">
    <property type="entry name" value="Znf_C2H2_sf"/>
</dbReference>
<dbReference type="Proteomes" id="UP000094527">
    <property type="component" value="Unassembled WGS sequence"/>
</dbReference>
<dbReference type="PROSITE" id="PS50157">
    <property type="entry name" value="ZINC_FINGER_C2H2_2"/>
    <property type="match status" value="7"/>
</dbReference>
<keyword evidence="7" id="KW-0805">Transcription regulation</keyword>
<dbReference type="FunFam" id="3.30.160.60:FF:002027">
    <property type="entry name" value="Blast:Sal-like protein 3"/>
    <property type="match status" value="1"/>
</dbReference>
<dbReference type="SUPFAM" id="SSF57667">
    <property type="entry name" value="beta-beta-alpha zinc fingers"/>
    <property type="match status" value="5"/>
</dbReference>
<evidence type="ECO:0000313" key="18">
    <source>
        <dbReference type="Proteomes" id="UP000094527"/>
    </source>
</evidence>
<feature type="region of interest" description="Disordered" evidence="15">
    <location>
        <begin position="398"/>
        <end position="427"/>
    </location>
</feature>
<feature type="domain" description="C2H2-type" evidence="16">
    <location>
        <begin position="346"/>
        <end position="373"/>
    </location>
</feature>
<evidence type="ECO:0000256" key="15">
    <source>
        <dbReference type="SAM" id="MobiDB-lite"/>
    </source>
</evidence>
<keyword evidence="2" id="KW-0217">Developmental protein</keyword>
<sequence length="892" mass="99559">MINSLVSIGLLLPRVRGREGNRGLHNNSRKKYSSSDEEQEIQEAIIELQEIDRPVSNIVALDRTNVFMNDHDTRKNAHKKKHHVHARKKLRSLHDDEIDTDKKITRDEPDEQVDEDANNNDRTVLEDKELTESEQHAALKESMTAAIQNLIGSWPTSLPVSEDAIPAVTLEALQNTKVAMAQFASNALSAVERKEQGSVKPQDEGEKKHNMSSLSPHFASLLNCGNQDPNRPLSPGLPCSFEHDSGAHHKNEHDPMAMMSNMMIPPPPPVNNLEVLQKRAQEVLDSASQGLLASSLAADDPRKKGLGYDKSREPFFKHRCRYCGKVFGSDSALQIHIRSHTGERPFKCNVCGSRFTTKGNLKVHFQRHAAKFPHIKMNPHPSLPDRPLSAHTFLTGVHRNPDHSKEHRSASTHSSPGGSCKKDRNNLDITKDPAIYTNLLPRPGSNDNAWESLIEVTKTSETSKLQQLVDNIEHKLTDPNQCIICHRVLSCKSALQMHYRTHTGERPFKCKICGRAFTTKGNLKTHMGVHRAKPPLRVLHQCPVCHKRFTNSLVLQQHIRLHTVGDASCFLWGSAGPGAMARGNTTCSICLKTFACHSALEIHYRSHTKERPFKCTVCDRGFSTKSVQYSSAAPRSNEAASSVSPPSNAGDNSLKHVCKVCTKNFSSTSALQIHMRTHTGDRPFVCSVCQKAFTTKGNLKVKPHFLLSLARKKYFSTQHINFKSLSRSITQKCTWELTCGRTGHLVEEDECRWKCRWDWELVLLSFLRPHKEGESSSRALLYAQALGPAHHQTLPYGPSHNQTSQQTSPLLFLNGTLQKQADLVQGFSAPASPSPKSSKPSSSTAADKQESPADRNASQSPNDDAPKLPENDDKQENEHQVFDKNQQIKHES</sequence>
<keyword evidence="6" id="KW-0862">Zinc</keyword>
<dbReference type="FunFam" id="3.30.160.60:FF:000708">
    <property type="entry name" value="Sal-like protein 1"/>
    <property type="match status" value="1"/>
</dbReference>
<feature type="compositionally biased region" description="Acidic residues" evidence="15">
    <location>
        <begin position="108"/>
        <end position="118"/>
    </location>
</feature>
<feature type="compositionally biased region" description="Basic and acidic residues" evidence="15">
    <location>
        <begin position="399"/>
        <end position="409"/>
    </location>
</feature>
<gene>
    <name evidence="17" type="ORF">Ocin01_15109</name>
</gene>
<feature type="region of interest" description="Disordered" evidence="15">
    <location>
        <begin position="18"/>
        <end position="37"/>
    </location>
</feature>
<evidence type="ECO:0000256" key="10">
    <source>
        <dbReference type="ARBA" id="ARBA00023242"/>
    </source>
</evidence>
<evidence type="ECO:0000256" key="7">
    <source>
        <dbReference type="ARBA" id="ARBA00023015"/>
    </source>
</evidence>
<dbReference type="OMA" id="CENNALN"/>
<feature type="compositionally biased region" description="Basic and acidic residues" evidence="15">
    <location>
        <begin position="191"/>
        <end position="209"/>
    </location>
</feature>
<feature type="domain" description="C2H2-type" evidence="16">
    <location>
        <begin position="480"/>
        <end position="507"/>
    </location>
</feature>
<protein>
    <recommendedName>
        <fullName evidence="13">Homeotic protein spalt-major</fullName>
    </recommendedName>
</protein>
<feature type="region of interest" description="Disordered" evidence="15">
    <location>
        <begin position="73"/>
        <end position="122"/>
    </location>
</feature>
<dbReference type="STRING" id="48709.A0A1D2MF97"/>
<feature type="region of interest" description="Disordered" evidence="15">
    <location>
        <begin position="191"/>
        <end position="212"/>
    </location>
</feature>
<dbReference type="GO" id="GO:0005634">
    <property type="term" value="C:nucleus"/>
    <property type="evidence" value="ECO:0007669"/>
    <property type="project" value="UniProtKB-SubCell"/>
</dbReference>
<evidence type="ECO:0000256" key="3">
    <source>
        <dbReference type="ARBA" id="ARBA00022723"/>
    </source>
</evidence>
<dbReference type="FunFam" id="3.30.160.60:FF:001818">
    <property type="entry name" value="GDNF-inducible zinc finger protein 1 isoform X1"/>
    <property type="match status" value="1"/>
</dbReference>
<keyword evidence="3" id="KW-0479">Metal-binding</keyword>
<keyword evidence="4" id="KW-0677">Repeat</keyword>